<dbReference type="EMBL" id="JAGZCZ010000002">
    <property type="protein sequence ID" value="MBS5519174.1"/>
    <property type="molecule type" value="Genomic_DNA"/>
</dbReference>
<keyword evidence="2 4" id="KW-0067">ATP-binding</keyword>
<dbReference type="Gene3D" id="3.40.50.300">
    <property type="entry name" value="P-loop containing nucleotide triphosphate hydrolases"/>
    <property type="match status" value="1"/>
</dbReference>
<dbReference type="PANTHER" id="PTHR43423:SF1">
    <property type="entry name" value="ABC TRANSPORTER I FAMILY MEMBER 17"/>
    <property type="match status" value="1"/>
</dbReference>
<evidence type="ECO:0000256" key="2">
    <source>
        <dbReference type="ARBA" id="ARBA00022840"/>
    </source>
</evidence>
<proteinExistence type="predicted"/>
<feature type="domain" description="ABC transporter" evidence="3">
    <location>
        <begin position="1"/>
        <end position="212"/>
    </location>
</feature>
<dbReference type="GO" id="GO:0016887">
    <property type="term" value="F:ATP hydrolysis activity"/>
    <property type="evidence" value="ECO:0007669"/>
    <property type="project" value="InterPro"/>
</dbReference>
<dbReference type="CDD" id="cd03228">
    <property type="entry name" value="ABCC_MRP_Like"/>
    <property type="match status" value="1"/>
</dbReference>
<sequence>MSNPIFFSDDQMTALGKIVYPEIKVERGAMTFLTGPSGCGKSTYLRLLNGTLLPDKGTVRYEGRPLSSYDILSYRKNVLRVPQEPFLFDGTIKENFEAYYGVLRENPPYLDQMREALQRAALPISIETDCRSLSGGERQRAYLALFLSFSPDVLMLDEPTASLDEETARTLFRSLKEESHKTGRTLLCVCHDTHLTLEFADATICLSGGHVK</sequence>
<evidence type="ECO:0000256" key="1">
    <source>
        <dbReference type="ARBA" id="ARBA00022741"/>
    </source>
</evidence>
<evidence type="ECO:0000313" key="4">
    <source>
        <dbReference type="EMBL" id="MBS5519174.1"/>
    </source>
</evidence>
<reference evidence="4" key="1">
    <citation type="submission" date="2021-02" db="EMBL/GenBank/DDBJ databases">
        <title>Infant gut strain persistence is associated with maternal origin, phylogeny, and functional potential including surface adhesion and iron acquisition.</title>
        <authorList>
            <person name="Lou Y.C."/>
        </authorList>
    </citation>
    <scope>NUCLEOTIDE SEQUENCE</scope>
    <source>
        <strain evidence="4">L3_106_000M1_dasL3_106_000M1_concoct_15</strain>
    </source>
</reference>
<protein>
    <submittedName>
        <fullName evidence="4">ATP-binding cassette domain-containing protein</fullName>
    </submittedName>
</protein>
<dbReference type="InterPro" id="IPR003593">
    <property type="entry name" value="AAA+_ATPase"/>
</dbReference>
<dbReference type="SUPFAM" id="SSF52540">
    <property type="entry name" value="P-loop containing nucleoside triphosphate hydrolases"/>
    <property type="match status" value="1"/>
</dbReference>
<evidence type="ECO:0000313" key="5">
    <source>
        <dbReference type="Proteomes" id="UP000754226"/>
    </source>
</evidence>
<dbReference type="Proteomes" id="UP000754226">
    <property type="component" value="Unassembled WGS sequence"/>
</dbReference>
<accession>A0A943EFF3</accession>
<dbReference type="SMART" id="SM00382">
    <property type="entry name" value="AAA"/>
    <property type="match status" value="1"/>
</dbReference>
<gene>
    <name evidence="4" type="ORF">KHX13_02380</name>
</gene>
<organism evidence="4 5">
    <name type="scientific">Acidaminococcus intestini</name>
    <dbReference type="NCBI Taxonomy" id="187327"/>
    <lineage>
        <taxon>Bacteria</taxon>
        <taxon>Bacillati</taxon>
        <taxon>Bacillota</taxon>
        <taxon>Negativicutes</taxon>
        <taxon>Acidaminococcales</taxon>
        <taxon>Acidaminococcaceae</taxon>
        <taxon>Acidaminococcus</taxon>
    </lineage>
</organism>
<dbReference type="PANTHER" id="PTHR43423">
    <property type="entry name" value="ABC TRANSPORTER I FAMILY MEMBER 17"/>
    <property type="match status" value="1"/>
</dbReference>
<dbReference type="PROSITE" id="PS50893">
    <property type="entry name" value="ABC_TRANSPORTER_2"/>
    <property type="match status" value="1"/>
</dbReference>
<evidence type="ECO:0000259" key="3">
    <source>
        <dbReference type="PROSITE" id="PS50893"/>
    </source>
</evidence>
<dbReference type="Pfam" id="PF00005">
    <property type="entry name" value="ABC_tran"/>
    <property type="match status" value="1"/>
</dbReference>
<dbReference type="InterPro" id="IPR027417">
    <property type="entry name" value="P-loop_NTPase"/>
</dbReference>
<dbReference type="GO" id="GO:0005524">
    <property type="term" value="F:ATP binding"/>
    <property type="evidence" value="ECO:0007669"/>
    <property type="project" value="UniProtKB-KW"/>
</dbReference>
<keyword evidence="1" id="KW-0547">Nucleotide-binding</keyword>
<comment type="caution">
    <text evidence="4">The sequence shown here is derived from an EMBL/GenBank/DDBJ whole genome shotgun (WGS) entry which is preliminary data.</text>
</comment>
<dbReference type="AlphaFoldDB" id="A0A943EFF3"/>
<name>A0A943EFF3_9FIRM</name>
<dbReference type="InterPro" id="IPR003439">
    <property type="entry name" value="ABC_transporter-like_ATP-bd"/>
</dbReference>